<protein>
    <recommendedName>
        <fullName evidence="3">Polyketide cyclase / dehydrase and lipid transport</fullName>
    </recommendedName>
</protein>
<dbReference type="EMBL" id="BOPA01000002">
    <property type="protein sequence ID" value="GIJ13490.1"/>
    <property type="molecule type" value="Genomic_DNA"/>
</dbReference>
<proteinExistence type="predicted"/>
<gene>
    <name evidence="1" type="ORF">Vgi01_01740</name>
</gene>
<evidence type="ECO:0000313" key="1">
    <source>
        <dbReference type="EMBL" id="GIJ13490.1"/>
    </source>
</evidence>
<sequence length="137" mass="14752">MGQVRTALAVTGVLGAALLRAVRTALVRRRAGRSGPARQGPQPWQVVAIARPPEEVLPEGVWPEPLRRLDGAIQVELRSPPDGRRTELAARPVTDPAPTGLAAHLIGDEPQLAVRHALWQAKQLAETGELPPTARER</sequence>
<evidence type="ECO:0000313" key="2">
    <source>
        <dbReference type="Proteomes" id="UP000647860"/>
    </source>
</evidence>
<accession>A0ABQ4I6G6</accession>
<organism evidence="1 2">
    <name type="scientific">Micromonospora gifhornensis</name>
    <dbReference type="NCBI Taxonomy" id="84594"/>
    <lineage>
        <taxon>Bacteria</taxon>
        <taxon>Bacillati</taxon>
        <taxon>Actinomycetota</taxon>
        <taxon>Actinomycetes</taxon>
        <taxon>Micromonosporales</taxon>
        <taxon>Micromonosporaceae</taxon>
        <taxon>Micromonospora</taxon>
    </lineage>
</organism>
<reference evidence="1 2" key="1">
    <citation type="submission" date="2021-01" db="EMBL/GenBank/DDBJ databases">
        <title>Whole genome shotgun sequence of Verrucosispora gifhornensis NBRC 16317.</title>
        <authorList>
            <person name="Komaki H."/>
            <person name="Tamura T."/>
        </authorList>
    </citation>
    <scope>NUCLEOTIDE SEQUENCE [LARGE SCALE GENOMIC DNA]</scope>
    <source>
        <strain evidence="1 2">NBRC 16317</strain>
    </source>
</reference>
<comment type="caution">
    <text evidence="1">The sequence shown here is derived from an EMBL/GenBank/DDBJ whole genome shotgun (WGS) entry which is preliminary data.</text>
</comment>
<dbReference type="Proteomes" id="UP000647860">
    <property type="component" value="Unassembled WGS sequence"/>
</dbReference>
<evidence type="ECO:0008006" key="3">
    <source>
        <dbReference type="Google" id="ProtNLM"/>
    </source>
</evidence>
<name>A0ABQ4I6G6_9ACTN</name>
<keyword evidence="2" id="KW-1185">Reference proteome</keyword>